<dbReference type="InterPro" id="IPR001279">
    <property type="entry name" value="Metallo-B-lactamas"/>
</dbReference>
<dbReference type="PANTHER" id="PTHR30619:SF1">
    <property type="entry name" value="RECOMBINATION PROTEIN 2"/>
    <property type="match status" value="1"/>
</dbReference>
<dbReference type="CDD" id="cd07731">
    <property type="entry name" value="ComA-like_MBL-fold"/>
    <property type="match status" value="1"/>
</dbReference>
<reference evidence="3" key="1">
    <citation type="journal article" date="2021" name="PeerJ">
        <title>Extensive microbial diversity within the chicken gut microbiome revealed by metagenomics and culture.</title>
        <authorList>
            <person name="Gilroy R."/>
            <person name="Ravi A."/>
            <person name="Getino M."/>
            <person name="Pursley I."/>
            <person name="Horton D.L."/>
            <person name="Alikhan N.F."/>
            <person name="Baker D."/>
            <person name="Gharbi K."/>
            <person name="Hall N."/>
            <person name="Watson M."/>
            <person name="Adriaenssens E.M."/>
            <person name="Foster-Nyarko E."/>
            <person name="Jarju S."/>
            <person name="Secka A."/>
            <person name="Antonio M."/>
            <person name="Oren A."/>
            <person name="Chaudhuri R.R."/>
            <person name="La Ragione R."/>
            <person name="Hildebrand F."/>
            <person name="Pallen M.J."/>
        </authorList>
    </citation>
    <scope>NUCLEOTIDE SEQUENCE</scope>
    <source>
        <strain evidence="3">CHK199-9574</strain>
    </source>
</reference>
<gene>
    <name evidence="3" type="ORF">H9728_05355</name>
</gene>
<evidence type="ECO:0000259" key="2">
    <source>
        <dbReference type="Pfam" id="PF00753"/>
    </source>
</evidence>
<protein>
    <submittedName>
        <fullName evidence="3">MBL fold metallo-hydrolase</fullName>
    </submittedName>
</protein>
<dbReference type="Gene3D" id="3.60.15.10">
    <property type="entry name" value="Ribonuclease Z/Hydroxyacylglutathione hydrolase-like"/>
    <property type="match status" value="1"/>
</dbReference>
<dbReference type="SUPFAM" id="SSF56281">
    <property type="entry name" value="Metallo-hydrolase/oxidoreductase"/>
    <property type="match status" value="1"/>
</dbReference>
<comment type="caution">
    <text evidence="3">The sequence shown here is derived from an EMBL/GenBank/DDBJ whole genome shotgun (WGS) entry which is preliminary data.</text>
</comment>
<dbReference type="InterPro" id="IPR035681">
    <property type="entry name" value="ComA-like_MBL"/>
</dbReference>
<organism evidence="3 4">
    <name type="scientific">Candidatus Borkfalkia excrementavium</name>
    <dbReference type="NCBI Taxonomy" id="2838505"/>
    <lineage>
        <taxon>Bacteria</taxon>
        <taxon>Bacillati</taxon>
        <taxon>Bacillota</taxon>
        <taxon>Clostridia</taxon>
        <taxon>Christensenellales</taxon>
        <taxon>Christensenellaceae</taxon>
        <taxon>Candidatus Borkfalkia</taxon>
    </lineage>
</organism>
<keyword evidence="1" id="KW-1133">Transmembrane helix</keyword>
<accession>A0A9D1Z8C4</accession>
<dbReference type="AlphaFoldDB" id="A0A9D1Z8C4"/>
<feature type="domain" description="Metallo-beta-lactamase" evidence="2">
    <location>
        <begin position="214"/>
        <end position="283"/>
    </location>
</feature>
<evidence type="ECO:0000313" key="4">
    <source>
        <dbReference type="Proteomes" id="UP000824135"/>
    </source>
</evidence>
<feature type="domain" description="Metallo-beta-lactamase" evidence="2">
    <location>
        <begin position="58"/>
        <end position="116"/>
    </location>
</feature>
<dbReference type="PANTHER" id="PTHR30619">
    <property type="entry name" value="DNA INTERNALIZATION/COMPETENCE PROTEIN COMEC/REC2"/>
    <property type="match status" value="1"/>
</dbReference>
<feature type="transmembrane region" description="Helical" evidence="1">
    <location>
        <begin position="12"/>
        <end position="34"/>
    </location>
</feature>
<sequence>MAKSRKFSPFLTFIACVLALVIGFIAGFGIYTYLKRPKGGDVYVSGDLSFHFMQLGNEFTGDSIYIKSGDTDILIDAGSRSGSTETTSKYIDQYCTDGVLEYVIVTHSDRDHIAGFVGSEESPSIFARYECKTIIDFPMTNKKATTEKGNKTDYGKYLDNLQQELEDTEGAVHYTALQCWNEADGAKREYEISDGVTMRVLYNYFYEHKSSDENNYSVCLMFDQGDKHFLFTGDLEKEGEEHLVEYNDLPEVDLFKAGHHGSGTSSTSALLEKIKPDIVCVCCCAGTYEYADSKENTFPYQAMIDRVAEYTEQVYVTTAGILEGESTVGYEPLHGNIVVTSNRDGVAVKCSANDGVLLKDTDWFKENRTMPSFWE</sequence>
<dbReference type="EMBL" id="DXCO01000035">
    <property type="protein sequence ID" value="HIY78454.1"/>
    <property type="molecule type" value="Genomic_DNA"/>
</dbReference>
<reference evidence="3" key="2">
    <citation type="submission" date="2021-04" db="EMBL/GenBank/DDBJ databases">
        <authorList>
            <person name="Gilroy R."/>
        </authorList>
    </citation>
    <scope>NUCLEOTIDE SEQUENCE</scope>
    <source>
        <strain evidence="3">CHK199-9574</strain>
    </source>
</reference>
<dbReference type="Proteomes" id="UP000824135">
    <property type="component" value="Unassembled WGS sequence"/>
</dbReference>
<dbReference type="Pfam" id="PF00753">
    <property type="entry name" value="Lactamase_B"/>
    <property type="match status" value="2"/>
</dbReference>
<evidence type="ECO:0000256" key="1">
    <source>
        <dbReference type="SAM" id="Phobius"/>
    </source>
</evidence>
<proteinExistence type="predicted"/>
<dbReference type="InterPro" id="IPR052159">
    <property type="entry name" value="Competence_DNA_uptake"/>
</dbReference>
<keyword evidence="1" id="KW-0812">Transmembrane</keyword>
<name>A0A9D1Z8C4_9FIRM</name>
<evidence type="ECO:0000313" key="3">
    <source>
        <dbReference type="EMBL" id="HIY78454.1"/>
    </source>
</evidence>
<keyword evidence="1" id="KW-0472">Membrane</keyword>
<dbReference type="InterPro" id="IPR036866">
    <property type="entry name" value="RibonucZ/Hydroxyglut_hydro"/>
</dbReference>